<dbReference type="eggNOG" id="ENOG502S2CD">
    <property type="taxonomic scope" value="Eukaryota"/>
</dbReference>
<dbReference type="SUPFAM" id="SSF159283">
    <property type="entry name" value="Guanosine diphospho-D-mannose pyrophosphorylase/mannose-6-phosphate isomerase linker domain"/>
    <property type="match status" value="1"/>
</dbReference>
<dbReference type="EMBL" id="EQ978508">
    <property type="protein sequence ID" value="EEF25960.1"/>
    <property type="molecule type" value="Genomic_DNA"/>
</dbReference>
<feature type="domain" description="Nucleotidyl transferase" evidence="1">
    <location>
        <begin position="6"/>
        <end position="285"/>
    </location>
</feature>
<proteinExistence type="predicted"/>
<accession>B9TDV3</accession>
<evidence type="ECO:0000259" key="1">
    <source>
        <dbReference type="Pfam" id="PF00483"/>
    </source>
</evidence>
<dbReference type="AlphaFoldDB" id="B9TDV3"/>
<dbReference type="GO" id="GO:0004475">
    <property type="term" value="F:mannose-1-phosphate guanylyltransferase (GTP) activity"/>
    <property type="evidence" value="ECO:0000318"/>
    <property type="project" value="GO_Central"/>
</dbReference>
<dbReference type="PANTHER" id="PTHR46390">
    <property type="entry name" value="MANNOSE-1-PHOSPHATE GUANYLYLTRANSFERASE"/>
    <property type="match status" value="1"/>
</dbReference>
<dbReference type="PANTHER" id="PTHR46390:SF1">
    <property type="entry name" value="MANNOSE-1-PHOSPHATE GUANYLYLTRANSFERASE"/>
    <property type="match status" value="1"/>
</dbReference>
<protein>
    <submittedName>
        <fullName evidence="2">Mannose-1-phosphate guanylyltransferase, putative</fullName>
        <ecNumber evidence="2">2.7.7.22</ecNumber>
    </submittedName>
</protein>
<keyword evidence="2" id="KW-0548">Nucleotidyltransferase</keyword>
<dbReference type="EC" id="2.7.7.22" evidence="2"/>
<dbReference type="Proteomes" id="UP000008311">
    <property type="component" value="Unassembled WGS sequence"/>
</dbReference>
<keyword evidence="3" id="KW-1185">Reference proteome</keyword>
<dbReference type="GO" id="GO:0008928">
    <property type="term" value="F:mannose-1-phosphate guanylyltransferase (GDP) activity"/>
    <property type="evidence" value="ECO:0007669"/>
    <property type="project" value="UniProtKB-EC"/>
</dbReference>
<dbReference type="Gene3D" id="3.90.550.10">
    <property type="entry name" value="Spore Coat Polysaccharide Biosynthesis Protein SpsA, Chain A"/>
    <property type="match status" value="1"/>
</dbReference>
<dbReference type="Pfam" id="PF00483">
    <property type="entry name" value="NTP_transferase"/>
    <property type="match status" value="1"/>
</dbReference>
<name>B9TDV3_RICCO</name>
<organism evidence="2 3">
    <name type="scientific">Ricinus communis</name>
    <name type="common">Castor bean</name>
    <dbReference type="NCBI Taxonomy" id="3988"/>
    <lineage>
        <taxon>Eukaryota</taxon>
        <taxon>Viridiplantae</taxon>
        <taxon>Streptophyta</taxon>
        <taxon>Embryophyta</taxon>
        <taxon>Tracheophyta</taxon>
        <taxon>Spermatophyta</taxon>
        <taxon>Magnoliopsida</taxon>
        <taxon>eudicotyledons</taxon>
        <taxon>Gunneridae</taxon>
        <taxon>Pentapetalae</taxon>
        <taxon>rosids</taxon>
        <taxon>fabids</taxon>
        <taxon>Malpighiales</taxon>
        <taxon>Euphorbiaceae</taxon>
        <taxon>Acalyphoideae</taxon>
        <taxon>Acalypheae</taxon>
        <taxon>Ricinus</taxon>
    </lineage>
</organism>
<evidence type="ECO:0000313" key="2">
    <source>
        <dbReference type="EMBL" id="EEF25960.1"/>
    </source>
</evidence>
<dbReference type="InParanoid" id="B9TDV3"/>
<dbReference type="CDD" id="cd02509">
    <property type="entry name" value="GDP-M1P_Guanylyltransferase"/>
    <property type="match status" value="1"/>
</dbReference>
<keyword evidence="2" id="KW-0808">Transferase</keyword>
<dbReference type="InterPro" id="IPR005835">
    <property type="entry name" value="NTP_transferase_dom"/>
</dbReference>
<gene>
    <name evidence="2" type="ORF">RCOM_1896280</name>
</gene>
<reference evidence="3" key="1">
    <citation type="journal article" date="2010" name="Nat. Biotechnol.">
        <title>Draft genome sequence of the oilseed species Ricinus communis.</title>
        <authorList>
            <person name="Chan A.P."/>
            <person name="Crabtree J."/>
            <person name="Zhao Q."/>
            <person name="Lorenzi H."/>
            <person name="Orvis J."/>
            <person name="Puiu D."/>
            <person name="Melake-Berhan A."/>
            <person name="Jones K.M."/>
            <person name="Redman J."/>
            <person name="Chen G."/>
            <person name="Cahoon E.B."/>
            <person name="Gedil M."/>
            <person name="Stanke M."/>
            <person name="Haas B.J."/>
            <person name="Wortman J.R."/>
            <person name="Fraser-Liggett C.M."/>
            <person name="Ravel J."/>
            <person name="Rabinowicz P.D."/>
        </authorList>
    </citation>
    <scope>NUCLEOTIDE SEQUENCE [LARGE SCALE GENOMIC DNA]</scope>
    <source>
        <strain evidence="3">cv. Hale</strain>
    </source>
</reference>
<dbReference type="InterPro" id="IPR051161">
    <property type="entry name" value="Mannose-6P_isomerase_type2"/>
</dbReference>
<dbReference type="InterPro" id="IPR049577">
    <property type="entry name" value="GMPP_N"/>
</dbReference>
<dbReference type="GO" id="GO:0009298">
    <property type="term" value="P:GDP-mannose biosynthetic process"/>
    <property type="evidence" value="ECO:0000318"/>
    <property type="project" value="GO_Central"/>
</dbReference>
<sequence>MTAIYPVVLCGGSGTRLWPSSRSDQPKQFLKLVGERSSFQETLLRVKGLSGARECVVVTGATMIDMVEQQAAEIGVPLTVIIEPQARDSGPAIAAAAAYVSSRDADGVILMLAADHYIAEPELFRQAVGVAVAAATKEYLVTFGVKPTAPATGFGYIRAGALLTEGVYAVDAFVEKPDLSTALRYMAEDYVWNSGNFAFYARVLLDEMQAFEPEIAEPAIASVKTATFETGRVYLGAEAFGRASKKSLDYSVMERTQRAAVASATFTWSDLGAWDAIWEISNRDEDHNVVQGDVHLMGCSGVLARSTRPFVGAIGVNDLMI</sequence>
<evidence type="ECO:0000313" key="3">
    <source>
        <dbReference type="Proteomes" id="UP000008311"/>
    </source>
</evidence>
<feature type="non-terminal residue" evidence="2">
    <location>
        <position position="321"/>
    </location>
</feature>
<dbReference type="InterPro" id="IPR029044">
    <property type="entry name" value="Nucleotide-diphossugar_trans"/>
</dbReference>
<dbReference type="SUPFAM" id="SSF53448">
    <property type="entry name" value="Nucleotide-diphospho-sugar transferases"/>
    <property type="match status" value="1"/>
</dbReference>